<proteinExistence type="predicted"/>
<accession>A0A0F3GJT0</accession>
<dbReference type="GO" id="GO:0008781">
    <property type="term" value="F:N-acylneuraminate cytidylyltransferase activity"/>
    <property type="evidence" value="ECO:0007669"/>
    <property type="project" value="TreeGrafter"/>
</dbReference>
<keyword evidence="1" id="KW-0808">Transferase</keyword>
<dbReference type="InterPro" id="IPR050793">
    <property type="entry name" value="CMP-NeuNAc_synthase"/>
</dbReference>
<gene>
    <name evidence="1" type="ORF">MBAV_005737</name>
</gene>
<dbReference type="Gene3D" id="3.90.550.10">
    <property type="entry name" value="Spore Coat Polysaccharide Biosynthesis Protein SpsA, Chain A"/>
    <property type="match status" value="1"/>
</dbReference>
<dbReference type="EMBL" id="LACI01002428">
    <property type="protein sequence ID" value="KJU82082.1"/>
    <property type="molecule type" value="Genomic_DNA"/>
</dbReference>
<keyword evidence="1" id="KW-0548">Nucleotidyltransferase</keyword>
<dbReference type="PANTHER" id="PTHR21485">
    <property type="entry name" value="HAD SUPERFAMILY MEMBERS CMAS AND KDSC"/>
    <property type="match status" value="1"/>
</dbReference>
<dbReference type="Pfam" id="PF02348">
    <property type="entry name" value="CTP_transf_3"/>
    <property type="match status" value="1"/>
</dbReference>
<keyword evidence="2" id="KW-1185">Reference proteome</keyword>
<dbReference type="PANTHER" id="PTHR21485:SF3">
    <property type="entry name" value="N-ACYLNEURAMINATE CYTIDYLYLTRANSFERASE"/>
    <property type="match status" value="1"/>
</dbReference>
<dbReference type="InterPro" id="IPR003329">
    <property type="entry name" value="Cytidylyl_trans"/>
</dbReference>
<dbReference type="Proteomes" id="UP000033423">
    <property type="component" value="Unassembled WGS sequence"/>
</dbReference>
<protein>
    <submittedName>
        <fullName evidence="1">N-acylneuraminate cytidylyltransferase</fullName>
    </submittedName>
</protein>
<name>A0A0F3GJT0_9BACT</name>
<comment type="caution">
    <text evidence="1">The sequence shown here is derived from an EMBL/GenBank/DDBJ whole genome shotgun (WGS) entry which is preliminary data.</text>
</comment>
<evidence type="ECO:0000313" key="1">
    <source>
        <dbReference type="EMBL" id="KJU82082.1"/>
    </source>
</evidence>
<reference evidence="1 2" key="1">
    <citation type="submission" date="2015-02" db="EMBL/GenBank/DDBJ databases">
        <title>Single-cell genomics of uncultivated deep-branching MTB reveals a conserved set of magnetosome genes.</title>
        <authorList>
            <person name="Kolinko S."/>
            <person name="Richter M."/>
            <person name="Glockner F.O."/>
            <person name="Brachmann A."/>
            <person name="Schuler D."/>
        </authorList>
    </citation>
    <scope>NUCLEOTIDE SEQUENCE [LARGE SCALE GENOMIC DNA]</scope>
    <source>
        <strain evidence="1">TM-1</strain>
    </source>
</reference>
<dbReference type="SUPFAM" id="SSF53448">
    <property type="entry name" value="Nucleotide-diphospho-sugar transferases"/>
    <property type="match status" value="1"/>
</dbReference>
<dbReference type="AlphaFoldDB" id="A0A0F3GJT0"/>
<evidence type="ECO:0000313" key="2">
    <source>
        <dbReference type="Proteomes" id="UP000033423"/>
    </source>
</evidence>
<dbReference type="InterPro" id="IPR029044">
    <property type="entry name" value="Nucleotide-diphossugar_trans"/>
</dbReference>
<sequence>MIYAIVIGRKGSEGFPGKNVYPVIGHPLAYYPMKAATMSQSVDKVYLSTDDEKLMDLGRKINIEIIERPLELCTKEALGEDVFVHGYYETKKRNENKEIEMMILLFCNAPMVTSQMIEKGITILRERQDIDSCVSVSRYNMWSPLRARKIGDDGLLHPFIPFETFGNPATLNCDRDSQGDVWFADMSVSVVRPQCLENIKDGLLPQKWMGQKIYPLKQTCGLDVDYEWQLPQVEYCLLKMQKNP</sequence>
<organism evidence="1 2">
    <name type="scientific">Candidatus Magnetobacterium bavaricum</name>
    <dbReference type="NCBI Taxonomy" id="29290"/>
    <lineage>
        <taxon>Bacteria</taxon>
        <taxon>Pseudomonadati</taxon>
        <taxon>Nitrospirota</taxon>
        <taxon>Thermodesulfovibrionia</taxon>
        <taxon>Thermodesulfovibrionales</taxon>
        <taxon>Candidatus Magnetobacteriaceae</taxon>
        <taxon>Candidatus Magnetobacterium</taxon>
    </lineage>
</organism>